<dbReference type="GO" id="GO:0008703">
    <property type="term" value="F:5-amino-6-(5-phosphoribosylamino)uracil reductase activity"/>
    <property type="evidence" value="ECO:0007669"/>
    <property type="project" value="InterPro"/>
</dbReference>
<dbReference type="Pfam" id="PF01872">
    <property type="entry name" value="RibD_C"/>
    <property type="match status" value="1"/>
</dbReference>
<name>A0A495EHN3_9MICC</name>
<sequence>MRKVTAGLFCSVDGVVEDPFLWQFDSFDAELGAGMGEMMGRIDTGLLGRVGYQQWADYWPNAETDNDFAGFINPLPKYVASRTLAGDLKWQNSRLIEGPLEEFVAALKNGDGGEIGVFSSISLVRQLLFAGLLDSLMLIVHPVIAGSGRRLFNDGDPLTRLVLQESQQTSKGNMILSYGLRGD</sequence>
<dbReference type="AlphaFoldDB" id="A0A495EHN3"/>
<organism evidence="2 3">
    <name type="scientific">Arthrobacter oryzae</name>
    <dbReference type="NCBI Taxonomy" id="409290"/>
    <lineage>
        <taxon>Bacteria</taxon>
        <taxon>Bacillati</taxon>
        <taxon>Actinomycetota</taxon>
        <taxon>Actinomycetes</taxon>
        <taxon>Micrococcales</taxon>
        <taxon>Micrococcaceae</taxon>
        <taxon>Arthrobacter</taxon>
    </lineage>
</organism>
<evidence type="ECO:0000313" key="3">
    <source>
        <dbReference type="Proteomes" id="UP000276055"/>
    </source>
</evidence>
<evidence type="ECO:0000313" key="2">
    <source>
        <dbReference type="EMBL" id="RKR15497.1"/>
    </source>
</evidence>
<dbReference type="Proteomes" id="UP000276055">
    <property type="component" value="Unassembled WGS sequence"/>
</dbReference>
<dbReference type="Gene3D" id="3.40.430.10">
    <property type="entry name" value="Dihydrofolate Reductase, subunit A"/>
    <property type="match status" value="1"/>
</dbReference>
<dbReference type="SUPFAM" id="SSF53597">
    <property type="entry name" value="Dihydrofolate reductase-like"/>
    <property type="match status" value="1"/>
</dbReference>
<dbReference type="GO" id="GO:0009231">
    <property type="term" value="P:riboflavin biosynthetic process"/>
    <property type="evidence" value="ECO:0007669"/>
    <property type="project" value="InterPro"/>
</dbReference>
<dbReference type="PANTHER" id="PTHR38011:SF2">
    <property type="entry name" value="BIFUNCTIONAL DEAMINASE-REDUCTASE DOMAIN PROTEIN"/>
    <property type="match status" value="1"/>
</dbReference>
<dbReference type="PANTHER" id="PTHR38011">
    <property type="entry name" value="DIHYDROFOLATE REDUCTASE FAMILY PROTEIN (AFU_ORTHOLOGUE AFUA_8G06820)"/>
    <property type="match status" value="1"/>
</dbReference>
<dbReference type="InterPro" id="IPR024072">
    <property type="entry name" value="DHFR-like_dom_sf"/>
</dbReference>
<comment type="caution">
    <text evidence="2">The sequence shown here is derived from an EMBL/GenBank/DDBJ whole genome shotgun (WGS) entry which is preliminary data.</text>
</comment>
<accession>A0A495EHN3</accession>
<dbReference type="EMBL" id="RBIR01000007">
    <property type="protein sequence ID" value="RKR15497.1"/>
    <property type="molecule type" value="Genomic_DNA"/>
</dbReference>
<feature type="domain" description="Bacterial bifunctional deaminase-reductase C-terminal" evidence="1">
    <location>
        <begin position="2"/>
        <end position="173"/>
    </location>
</feature>
<evidence type="ECO:0000259" key="1">
    <source>
        <dbReference type="Pfam" id="PF01872"/>
    </source>
</evidence>
<gene>
    <name evidence="2" type="ORF">C8D78_3018</name>
</gene>
<protein>
    <submittedName>
        <fullName evidence="2">RibD domain-containing protein</fullName>
    </submittedName>
</protein>
<dbReference type="InterPro" id="IPR002734">
    <property type="entry name" value="RibDG_C"/>
</dbReference>
<dbReference type="RefSeq" id="WP_120954661.1">
    <property type="nucleotide sequence ID" value="NZ_RBIR01000007.1"/>
</dbReference>
<reference evidence="2 3" key="1">
    <citation type="submission" date="2018-10" db="EMBL/GenBank/DDBJ databases">
        <title>Genomic Encyclopedia of Type Strains, Phase IV (KMG-IV): sequencing the most valuable type-strain genomes for metagenomic binning, comparative biology and taxonomic classification.</title>
        <authorList>
            <person name="Goeker M."/>
        </authorList>
    </citation>
    <scope>NUCLEOTIDE SEQUENCE [LARGE SCALE GENOMIC DNA]</scope>
    <source>
        <strain evidence="2 3">DSM 25586</strain>
    </source>
</reference>
<dbReference type="InterPro" id="IPR050765">
    <property type="entry name" value="Riboflavin_Biosynth_HTPR"/>
</dbReference>
<dbReference type="OrthoDB" id="7342392at2"/>
<proteinExistence type="predicted"/>